<sequence>MLTLNSQLMPTERVVLNSDLRYLDSKGNLMRTRAELSVARMLDFLGHDYKYDQAVTLPDGAVVRVDFVTGSGRHIEVVDSEADAAKFRKIKEEMPALDIVAIGHSKYSSKVDEIDSMFFYDESERTQTGSIFIEDPSLAFDYAHILPLVEKCSVLHGHTSTVMVEIIGSMKNNLVVDFGEAKRIIKDTINMIDHKFFINKKYLEKEDDTHYYVSFQGPRGYFNLQLPKMTTWLMPGEATVENLSTEIIRLLAPRMPPNVEALGVYIYEGVNKGAHIIAGVKKEEERKG</sequence>
<keyword evidence="3" id="KW-0862">Zinc</keyword>
<accession>A0A060HN85</accession>
<dbReference type="KEGG" id="nvn:NVIE_026390"/>
<gene>
    <name evidence="5" type="ORF">NVIE_026390</name>
</gene>
<dbReference type="GO" id="GO:0046872">
    <property type="term" value="F:metal ion binding"/>
    <property type="evidence" value="ECO:0007669"/>
    <property type="project" value="UniProtKB-KW"/>
</dbReference>
<dbReference type="InterPro" id="IPR007115">
    <property type="entry name" value="6-PTP_synth/QueD"/>
</dbReference>
<dbReference type="HOGENOM" id="CLU_1010542_0_0_2"/>
<dbReference type="Proteomes" id="UP000027093">
    <property type="component" value="Chromosome"/>
</dbReference>
<dbReference type="Gene3D" id="3.30.479.10">
    <property type="entry name" value="6-pyruvoyl tetrahydropterin synthase/QueD"/>
    <property type="match status" value="1"/>
</dbReference>
<dbReference type="PANTHER" id="PTHR12589:SF7">
    <property type="entry name" value="6-PYRUVOYL TETRAHYDROBIOPTERIN SYNTHASE"/>
    <property type="match status" value="1"/>
</dbReference>
<name>A0A060HN85_9ARCH</name>
<evidence type="ECO:0000313" key="6">
    <source>
        <dbReference type="Proteomes" id="UP000027093"/>
    </source>
</evidence>
<evidence type="ECO:0000256" key="4">
    <source>
        <dbReference type="ARBA" id="ARBA00023239"/>
    </source>
</evidence>
<evidence type="ECO:0000256" key="2">
    <source>
        <dbReference type="ARBA" id="ARBA00022723"/>
    </source>
</evidence>
<evidence type="ECO:0000256" key="3">
    <source>
        <dbReference type="ARBA" id="ARBA00022833"/>
    </source>
</evidence>
<reference evidence="5 6" key="1">
    <citation type="journal article" date="2014" name="Int. J. Syst. Evol. Microbiol.">
        <title>Nitrososphaera viennensis gen. nov., sp. nov., an aerobic and mesophilic, ammonia-oxidizing archaeon from soil and a member of the archaeal phylum Thaumarchaeota.</title>
        <authorList>
            <person name="Stieglmeier M."/>
            <person name="Klingl A."/>
            <person name="Alves R.J."/>
            <person name="Rittmann S.K."/>
            <person name="Melcher M."/>
            <person name="Leisch N."/>
            <person name="Schleper C."/>
        </authorList>
    </citation>
    <scope>NUCLEOTIDE SEQUENCE [LARGE SCALE GENOMIC DNA]</scope>
    <source>
        <strain evidence="5">EN76</strain>
    </source>
</reference>
<dbReference type="SUPFAM" id="SSF55620">
    <property type="entry name" value="Tetrahydrobiopterin biosynthesis enzymes-like"/>
    <property type="match status" value="1"/>
</dbReference>
<protein>
    <recommendedName>
        <fullName evidence="7">6-pyruvoyl tetrahydropterin synthase</fullName>
    </recommendedName>
</protein>
<dbReference type="Pfam" id="PF01242">
    <property type="entry name" value="PTPS"/>
    <property type="match status" value="1"/>
</dbReference>
<dbReference type="EMBL" id="CP007536">
    <property type="protein sequence ID" value="AIC16908.1"/>
    <property type="molecule type" value="Genomic_DNA"/>
</dbReference>
<dbReference type="STRING" id="926571.NVIE_026390"/>
<dbReference type="GO" id="GO:0016829">
    <property type="term" value="F:lyase activity"/>
    <property type="evidence" value="ECO:0007669"/>
    <property type="project" value="UniProtKB-KW"/>
</dbReference>
<dbReference type="InterPro" id="IPR038418">
    <property type="entry name" value="6-PTP_synth/QueD_sf"/>
</dbReference>
<evidence type="ECO:0000256" key="1">
    <source>
        <dbReference type="ARBA" id="ARBA00001947"/>
    </source>
</evidence>
<evidence type="ECO:0000313" key="5">
    <source>
        <dbReference type="EMBL" id="AIC16908.1"/>
    </source>
</evidence>
<dbReference type="PANTHER" id="PTHR12589">
    <property type="entry name" value="PYRUVOYL TETRAHYDROBIOPTERIN SYNTHASE"/>
    <property type="match status" value="1"/>
</dbReference>
<evidence type="ECO:0008006" key="7">
    <source>
        <dbReference type="Google" id="ProtNLM"/>
    </source>
</evidence>
<organism evidence="5 6">
    <name type="scientific">Nitrososphaera viennensis EN76</name>
    <dbReference type="NCBI Taxonomy" id="926571"/>
    <lineage>
        <taxon>Archaea</taxon>
        <taxon>Nitrososphaerota</taxon>
        <taxon>Nitrososphaeria</taxon>
        <taxon>Nitrososphaerales</taxon>
        <taxon>Nitrososphaeraceae</taxon>
        <taxon>Nitrososphaera</taxon>
    </lineage>
</organism>
<keyword evidence="4" id="KW-0456">Lyase</keyword>
<keyword evidence="2" id="KW-0479">Metal-binding</keyword>
<proteinExistence type="predicted"/>
<keyword evidence="6" id="KW-1185">Reference proteome</keyword>
<dbReference type="AlphaFoldDB" id="A0A060HN85"/>
<comment type="cofactor">
    <cofactor evidence="1">
        <name>Zn(2+)</name>
        <dbReference type="ChEBI" id="CHEBI:29105"/>
    </cofactor>
</comment>